<comment type="caution">
    <text evidence="3">The sequence shown here is derived from an EMBL/GenBank/DDBJ whole genome shotgun (WGS) entry which is preliminary data.</text>
</comment>
<feature type="compositionally biased region" description="Polar residues" evidence="2">
    <location>
        <begin position="33"/>
        <end position="47"/>
    </location>
</feature>
<organism evidence="3 4">
    <name type="scientific">Rhizoctonia solani</name>
    <dbReference type="NCBI Taxonomy" id="456999"/>
    <lineage>
        <taxon>Eukaryota</taxon>
        <taxon>Fungi</taxon>
        <taxon>Dikarya</taxon>
        <taxon>Basidiomycota</taxon>
        <taxon>Agaricomycotina</taxon>
        <taxon>Agaricomycetes</taxon>
        <taxon>Cantharellales</taxon>
        <taxon>Ceratobasidiaceae</taxon>
        <taxon>Rhizoctonia</taxon>
    </lineage>
</organism>
<keyword evidence="1" id="KW-0175">Coiled coil</keyword>
<gene>
    <name evidence="3" type="ORF">RDB_LOCUS154616</name>
</gene>
<evidence type="ECO:0000313" key="4">
    <source>
        <dbReference type="Proteomes" id="UP000663846"/>
    </source>
</evidence>
<dbReference type="AlphaFoldDB" id="A0A8H3BJM1"/>
<evidence type="ECO:0000256" key="2">
    <source>
        <dbReference type="SAM" id="MobiDB-lite"/>
    </source>
</evidence>
<proteinExistence type="predicted"/>
<evidence type="ECO:0000256" key="1">
    <source>
        <dbReference type="SAM" id="Coils"/>
    </source>
</evidence>
<sequence length="124" mass="13596">MFVCHSPSCPSLRLHNPQGRFTSTNPAHPYAQMESNSRPASWNSSRDPTVGGVFPEGSAVAPFGDQSALLELIQRLILGLTTQVANLSQQLQEQDKEFKELQSLVEEVNQTISQGVHTPETQPP</sequence>
<dbReference type="EMBL" id="CAJMWS010000667">
    <property type="protein sequence ID" value="CAE6457569.1"/>
    <property type="molecule type" value="Genomic_DNA"/>
</dbReference>
<name>A0A8H3BJM1_9AGAM</name>
<feature type="region of interest" description="Disordered" evidence="2">
    <location>
        <begin position="15"/>
        <end position="50"/>
    </location>
</feature>
<evidence type="ECO:0000313" key="3">
    <source>
        <dbReference type="EMBL" id="CAE6457569.1"/>
    </source>
</evidence>
<protein>
    <submittedName>
        <fullName evidence="3">Uncharacterized protein</fullName>
    </submittedName>
</protein>
<reference evidence="3" key="1">
    <citation type="submission" date="2021-01" db="EMBL/GenBank/DDBJ databases">
        <authorList>
            <person name="Kaushik A."/>
        </authorList>
    </citation>
    <scope>NUCLEOTIDE SEQUENCE</scope>
    <source>
        <strain evidence="3">AG1-1C</strain>
    </source>
</reference>
<dbReference type="Proteomes" id="UP000663846">
    <property type="component" value="Unassembled WGS sequence"/>
</dbReference>
<feature type="coiled-coil region" evidence="1">
    <location>
        <begin position="77"/>
        <end position="111"/>
    </location>
</feature>
<accession>A0A8H3BJM1</accession>